<evidence type="ECO:0000313" key="9">
    <source>
        <dbReference type="EMBL" id="TDE14880.1"/>
    </source>
</evidence>
<dbReference type="GO" id="GO:0005506">
    <property type="term" value="F:iron ion binding"/>
    <property type="evidence" value="ECO:0007669"/>
    <property type="project" value="InterPro"/>
</dbReference>
<comment type="caution">
    <text evidence="9">The sequence shown here is derived from an EMBL/GenBank/DDBJ whole genome shotgun (WGS) entry which is preliminary data.</text>
</comment>
<feature type="transmembrane region" description="Helical" evidence="7">
    <location>
        <begin position="295"/>
        <end position="316"/>
    </location>
</feature>
<keyword evidence="4" id="KW-0560">Oxidoreductase</keyword>
<dbReference type="GO" id="GO:0016020">
    <property type="term" value="C:membrane"/>
    <property type="evidence" value="ECO:0007669"/>
    <property type="project" value="GOC"/>
</dbReference>
<feature type="domain" description="Fatty acid hydroxylase" evidence="8">
    <location>
        <begin position="81"/>
        <end position="214"/>
    </location>
</feature>
<keyword evidence="2 7" id="KW-0812">Transmembrane</keyword>
<dbReference type="GO" id="GO:0008610">
    <property type="term" value="P:lipid biosynthetic process"/>
    <property type="evidence" value="ECO:0007669"/>
    <property type="project" value="InterPro"/>
</dbReference>
<dbReference type="GO" id="GO:0012505">
    <property type="term" value="C:endomembrane system"/>
    <property type="evidence" value="ECO:0007669"/>
    <property type="project" value="UniProtKB-SubCell"/>
</dbReference>
<feature type="transmembrane region" description="Helical" evidence="7">
    <location>
        <begin position="136"/>
        <end position="164"/>
    </location>
</feature>
<dbReference type="EMBL" id="SMFL01000005">
    <property type="protein sequence ID" value="TDE14880.1"/>
    <property type="molecule type" value="Genomic_DNA"/>
</dbReference>
<comment type="subcellular location">
    <subcellularLocation>
        <location evidence="1">Endomembrane system</location>
        <topology evidence="1">Multi-pass membrane protein</topology>
    </subcellularLocation>
</comment>
<name>A0A4R5DRM0_9BACT</name>
<dbReference type="InterPro" id="IPR051689">
    <property type="entry name" value="Sterol_desaturase/TMEM195"/>
</dbReference>
<dbReference type="OrthoDB" id="9770329at2"/>
<evidence type="ECO:0000256" key="7">
    <source>
        <dbReference type="SAM" id="Phobius"/>
    </source>
</evidence>
<evidence type="ECO:0000256" key="2">
    <source>
        <dbReference type="ARBA" id="ARBA00022692"/>
    </source>
</evidence>
<feature type="transmembrane region" description="Helical" evidence="7">
    <location>
        <begin position="48"/>
        <end position="65"/>
    </location>
</feature>
<evidence type="ECO:0000256" key="5">
    <source>
        <dbReference type="ARBA" id="ARBA00023098"/>
    </source>
</evidence>
<protein>
    <submittedName>
        <fullName evidence="9">Sterol desaturase family protein</fullName>
    </submittedName>
</protein>
<evidence type="ECO:0000256" key="4">
    <source>
        <dbReference type="ARBA" id="ARBA00023002"/>
    </source>
</evidence>
<keyword evidence="5" id="KW-0443">Lipid metabolism</keyword>
<dbReference type="PANTHER" id="PTHR21624:SF1">
    <property type="entry name" value="ALKYLGLYCEROL MONOOXYGENASE"/>
    <property type="match status" value="1"/>
</dbReference>
<keyword evidence="3 7" id="KW-1133">Transmembrane helix</keyword>
<dbReference type="AlphaFoldDB" id="A0A4R5DRM0"/>
<sequence>MNLNYMALAVPVFLFFIGLEYLIAKRTGKKIFNFTSSIANMNVGVAERLIDLFTAGSFYFFYDYLHKHYAMFNIKPTILTWIALILATDLVWYWYHRAGHKVNLFWGFHVVHHTSDEFNYTAGTRITVFQAVVRTLFWSVLPLVGFPASMITTMLIVHGLYPFFTHTQLIGKLGILEYILVTPSHHRVHHASNEDYLDKNFGDMFIIWDKLFGTFAKEDQEAQYGLTKQLDSYSFLWQHFHFLVEIWYAAKRENGLVNKLKIVFGSPSDFDPEIRQIVEKKFLSRHKVRVRTQKFRLYVIGQFSFMVTILFFLLLFEHQTDLFLQIMTALFILITVINCGAILEQRRWVFYLEVVRGFFVILTTFYYFPHPTTFAVFAILTISSLAYFSTLQKQYLNTLYGSQSA</sequence>
<reference evidence="9 10" key="1">
    <citation type="submission" date="2019-03" db="EMBL/GenBank/DDBJ databases">
        <title>Dyadobacter AR-3-6 sp. nov., isolated from arctic soil.</title>
        <authorList>
            <person name="Chaudhary D.K."/>
        </authorList>
    </citation>
    <scope>NUCLEOTIDE SEQUENCE [LARGE SCALE GENOMIC DNA]</scope>
    <source>
        <strain evidence="9 10">AR-3-6</strain>
    </source>
</reference>
<dbReference type="Proteomes" id="UP000294850">
    <property type="component" value="Unassembled WGS sequence"/>
</dbReference>
<keyword evidence="6 7" id="KW-0472">Membrane</keyword>
<feature type="transmembrane region" description="Helical" evidence="7">
    <location>
        <begin position="77"/>
        <end position="95"/>
    </location>
</feature>
<keyword evidence="10" id="KW-1185">Reference proteome</keyword>
<dbReference type="GO" id="GO:0006643">
    <property type="term" value="P:membrane lipid metabolic process"/>
    <property type="evidence" value="ECO:0007669"/>
    <property type="project" value="TreeGrafter"/>
</dbReference>
<organism evidence="9 10">
    <name type="scientific">Dyadobacter psychrotolerans</name>
    <dbReference type="NCBI Taxonomy" id="2541721"/>
    <lineage>
        <taxon>Bacteria</taxon>
        <taxon>Pseudomonadati</taxon>
        <taxon>Bacteroidota</taxon>
        <taxon>Cytophagia</taxon>
        <taxon>Cytophagales</taxon>
        <taxon>Spirosomataceae</taxon>
        <taxon>Dyadobacter</taxon>
    </lineage>
</organism>
<evidence type="ECO:0000256" key="6">
    <source>
        <dbReference type="ARBA" id="ARBA00023136"/>
    </source>
</evidence>
<feature type="transmembrane region" description="Helical" evidence="7">
    <location>
        <begin position="374"/>
        <end position="391"/>
    </location>
</feature>
<feature type="transmembrane region" description="Helical" evidence="7">
    <location>
        <begin position="350"/>
        <end position="368"/>
    </location>
</feature>
<evidence type="ECO:0000259" key="8">
    <source>
        <dbReference type="Pfam" id="PF04116"/>
    </source>
</evidence>
<evidence type="ECO:0000256" key="3">
    <source>
        <dbReference type="ARBA" id="ARBA00022989"/>
    </source>
</evidence>
<dbReference type="GO" id="GO:0050479">
    <property type="term" value="F:glyceryl-ether monooxygenase activity"/>
    <property type="evidence" value="ECO:0007669"/>
    <property type="project" value="TreeGrafter"/>
</dbReference>
<dbReference type="PANTHER" id="PTHR21624">
    <property type="entry name" value="STEROL DESATURASE-RELATED PROTEIN"/>
    <property type="match status" value="1"/>
</dbReference>
<proteinExistence type="predicted"/>
<gene>
    <name evidence="9" type="ORF">E0F88_14760</name>
</gene>
<feature type="transmembrane region" description="Helical" evidence="7">
    <location>
        <begin position="322"/>
        <end position="343"/>
    </location>
</feature>
<dbReference type="Pfam" id="PF04116">
    <property type="entry name" value="FA_hydroxylase"/>
    <property type="match status" value="1"/>
</dbReference>
<evidence type="ECO:0000313" key="10">
    <source>
        <dbReference type="Proteomes" id="UP000294850"/>
    </source>
</evidence>
<accession>A0A4R5DRM0</accession>
<dbReference type="InterPro" id="IPR006694">
    <property type="entry name" value="Fatty_acid_hydroxylase"/>
</dbReference>
<evidence type="ECO:0000256" key="1">
    <source>
        <dbReference type="ARBA" id="ARBA00004127"/>
    </source>
</evidence>